<dbReference type="GeneID" id="301142113"/>
<reference evidence="2 3" key="1">
    <citation type="submission" date="2023-03" db="EMBL/GenBank/DDBJ databases">
        <title>Bacillus Genome Sequencing.</title>
        <authorList>
            <person name="Dunlap C."/>
        </authorList>
    </citation>
    <scope>NUCLEOTIDE SEQUENCE [LARGE SCALE GENOMIC DNA]</scope>
    <source>
        <strain evidence="2 3">NRS-1717</strain>
    </source>
</reference>
<dbReference type="RefSeq" id="WP_066232355.1">
    <property type="nucleotide sequence ID" value="NZ_JARTFQ010000004.1"/>
</dbReference>
<evidence type="ECO:0000313" key="2">
    <source>
        <dbReference type="EMBL" id="MED4403234.1"/>
    </source>
</evidence>
<proteinExistence type="predicted"/>
<evidence type="ECO:0000313" key="3">
    <source>
        <dbReference type="Proteomes" id="UP001342826"/>
    </source>
</evidence>
<gene>
    <name evidence="2" type="ORF">P9271_18145</name>
</gene>
<feature type="compositionally biased region" description="Basic and acidic residues" evidence="1">
    <location>
        <begin position="61"/>
        <end position="91"/>
    </location>
</feature>
<dbReference type="EMBL" id="JARTFS010000013">
    <property type="protein sequence ID" value="MED4403234.1"/>
    <property type="molecule type" value="Genomic_DNA"/>
</dbReference>
<name>A0ABU6P1K1_9BACI</name>
<evidence type="ECO:0008006" key="4">
    <source>
        <dbReference type="Google" id="ProtNLM"/>
    </source>
</evidence>
<evidence type="ECO:0000256" key="1">
    <source>
        <dbReference type="SAM" id="MobiDB-lite"/>
    </source>
</evidence>
<organism evidence="2 3">
    <name type="scientific">Metabacillus fastidiosus</name>
    <dbReference type="NCBI Taxonomy" id="1458"/>
    <lineage>
        <taxon>Bacteria</taxon>
        <taxon>Bacillati</taxon>
        <taxon>Bacillota</taxon>
        <taxon>Bacilli</taxon>
        <taxon>Bacillales</taxon>
        <taxon>Bacillaceae</taxon>
        <taxon>Metabacillus</taxon>
    </lineage>
</organism>
<accession>A0ABU6P1K1</accession>
<comment type="caution">
    <text evidence="2">The sequence shown here is derived from an EMBL/GenBank/DDBJ whole genome shotgun (WGS) entry which is preliminary data.</text>
</comment>
<protein>
    <recommendedName>
        <fullName evidence="4">Spore coat protein</fullName>
    </recommendedName>
</protein>
<sequence>MEENKQEMLSPEMAKLIVKQILNKHNIKKEDIGEISEEEKERLKEMALNFKSQVDALLKNQKNDTKVKKAKSVDKLSEENEPQKRMSLKDRIRQRRGR</sequence>
<dbReference type="Proteomes" id="UP001342826">
    <property type="component" value="Unassembled WGS sequence"/>
</dbReference>
<feature type="region of interest" description="Disordered" evidence="1">
    <location>
        <begin position="61"/>
        <end position="98"/>
    </location>
</feature>
<keyword evidence="3" id="KW-1185">Reference proteome</keyword>